<dbReference type="PRINTS" id="PR00834">
    <property type="entry name" value="PROTEASES2C"/>
</dbReference>
<reference evidence="7 8" key="1">
    <citation type="submission" date="2018-07" db="EMBL/GenBank/DDBJ databases">
        <title>Genome sequence of Rhodococcus rhodnii ATCC 35071 from Rhodnius prolixus.</title>
        <authorList>
            <person name="Patel V."/>
            <person name="Vogel K.J."/>
        </authorList>
    </citation>
    <scope>NUCLEOTIDE SEQUENCE [LARGE SCALE GENOMIC DNA]</scope>
    <source>
        <strain evidence="7 8">ATCC 35071</strain>
    </source>
</reference>
<dbReference type="Gene3D" id="2.40.10.10">
    <property type="entry name" value="Trypsin-like serine proteases"/>
    <property type="match status" value="2"/>
</dbReference>
<dbReference type="PANTHER" id="PTHR43343:SF3">
    <property type="entry name" value="PROTEASE DO-LIKE 8, CHLOROPLASTIC"/>
    <property type="match status" value="1"/>
</dbReference>
<dbReference type="InterPro" id="IPR001478">
    <property type="entry name" value="PDZ"/>
</dbReference>
<evidence type="ECO:0000256" key="1">
    <source>
        <dbReference type="ARBA" id="ARBA00010541"/>
    </source>
</evidence>
<dbReference type="RefSeq" id="WP_072713648.1">
    <property type="nucleotide sequence ID" value="NZ_QRCM01000001.1"/>
</dbReference>
<keyword evidence="5" id="KW-0472">Membrane</keyword>
<evidence type="ECO:0000256" key="3">
    <source>
        <dbReference type="ARBA" id="ARBA00022801"/>
    </source>
</evidence>
<evidence type="ECO:0000313" key="7">
    <source>
        <dbReference type="EMBL" id="TXG90201.1"/>
    </source>
</evidence>
<dbReference type="SMART" id="SM00228">
    <property type="entry name" value="PDZ"/>
    <property type="match status" value="1"/>
</dbReference>
<evidence type="ECO:0000313" key="8">
    <source>
        <dbReference type="Proteomes" id="UP000471120"/>
    </source>
</evidence>
<dbReference type="GO" id="GO:0004252">
    <property type="term" value="F:serine-type endopeptidase activity"/>
    <property type="evidence" value="ECO:0007669"/>
    <property type="project" value="InterPro"/>
</dbReference>
<gene>
    <name evidence="7" type="ORF">DW322_08165</name>
</gene>
<dbReference type="SUPFAM" id="SSF50156">
    <property type="entry name" value="PDZ domain-like"/>
    <property type="match status" value="1"/>
</dbReference>
<keyword evidence="5" id="KW-0812">Transmembrane</keyword>
<sequence length="470" mass="46398">MSDDRQGQQSGDDDRTGRTGDNSQHNPWQGRPDQQPGPDATRPHPTTPQPGPYPGAYGPGPYPGGQQYGGYGEPAPGQLGQPTAGGPSGHDTAVIDRPQQQRRPGRTALVAGAVALALVSGGIGGAVGGYYGSQNSSNAGVTNSLQQDRATAQPTANAPAGSVQAVADKVVPSVVKIEIATARGQGGDGSGVVLSSDGLILTNNHVAGAAGNGGALRVAFSDGTTADATLVGADPVSDLAVIKVDGRTDLQPIELGTSSNLQVGQQVVAVGSPLGLAGTVTEGIVSSLNRPVASSGESGNQNTVIDAIQTDAAINPGNSGGALVNMDGQLIGINTAIATVGGAMGGQSGSIGLGFAIPVDQASRIADELARTGTATQAVLGVQVPSVGNVDGAQVAEVTEGGAAEDAGIPQGAVITRVDDRVIDSGDALIAAVRSHAPGDSVRITYTDSNGSNEQTADVTLGSVQTSGGR</sequence>
<organism evidence="7 8">
    <name type="scientific">Rhodococcus rhodnii</name>
    <dbReference type="NCBI Taxonomy" id="38312"/>
    <lineage>
        <taxon>Bacteria</taxon>
        <taxon>Bacillati</taxon>
        <taxon>Actinomycetota</taxon>
        <taxon>Actinomycetes</taxon>
        <taxon>Mycobacteriales</taxon>
        <taxon>Nocardiaceae</taxon>
        <taxon>Rhodococcus</taxon>
    </lineage>
</organism>
<feature type="region of interest" description="Disordered" evidence="4">
    <location>
        <begin position="1"/>
        <end position="104"/>
    </location>
</feature>
<accession>A0A6P2CEQ3</accession>
<dbReference type="SUPFAM" id="SSF50494">
    <property type="entry name" value="Trypsin-like serine proteases"/>
    <property type="match status" value="1"/>
</dbReference>
<keyword evidence="2" id="KW-0645">Protease</keyword>
<feature type="region of interest" description="Disordered" evidence="4">
    <location>
        <begin position="138"/>
        <end position="162"/>
    </location>
</feature>
<comment type="similarity">
    <text evidence="1">Belongs to the peptidase S1C family.</text>
</comment>
<feature type="compositionally biased region" description="Basic and acidic residues" evidence="4">
    <location>
        <begin position="1"/>
        <end position="18"/>
    </location>
</feature>
<keyword evidence="5" id="KW-1133">Transmembrane helix</keyword>
<dbReference type="InterPro" id="IPR009003">
    <property type="entry name" value="Peptidase_S1_PA"/>
</dbReference>
<proteinExistence type="inferred from homology"/>
<dbReference type="Pfam" id="PF13180">
    <property type="entry name" value="PDZ_2"/>
    <property type="match status" value="1"/>
</dbReference>
<comment type="caution">
    <text evidence="7">The sequence shown here is derived from an EMBL/GenBank/DDBJ whole genome shotgun (WGS) entry which is preliminary data.</text>
</comment>
<dbReference type="PANTHER" id="PTHR43343">
    <property type="entry name" value="PEPTIDASE S12"/>
    <property type="match status" value="1"/>
</dbReference>
<feature type="domain" description="PDZ" evidence="6">
    <location>
        <begin position="378"/>
        <end position="450"/>
    </location>
</feature>
<dbReference type="Gene3D" id="2.30.42.10">
    <property type="match status" value="1"/>
</dbReference>
<dbReference type="InterPro" id="IPR036034">
    <property type="entry name" value="PDZ_sf"/>
</dbReference>
<feature type="compositionally biased region" description="Polar residues" evidence="4">
    <location>
        <begin position="138"/>
        <end position="156"/>
    </location>
</feature>
<dbReference type="InterPro" id="IPR001940">
    <property type="entry name" value="Peptidase_S1C"/>
</dbReference>
<dbReference type="AlphaFoldDB" id="A0A6P2CEQ3"/>
<dbReference type="GO" id="GO:0006508">
    <property type="term" value="P:proteolysis"/>
    <property type="evidence" value="ECO:0007669"/>
    <property type="project" value="UniProtKB-KW"/>
</dbReference>
<dbReference type="InterPro" id="IPR051201">
    <property type="entry name" value="Chloro_Bact_Ser_Proteases"/>
</dbReference>
<evidence type="ECO:0000256" key="4">
    <source>
        <dbReference type="SAM" id="MobiDB-lite"/>
    </source>
</evidence>
<evidence type="ECO:0000259" key="6">
    <source>
        <dbReference type="SMART" id="SM00228"/>
    </source>
</evidence>
<dbReference type="InterPro" id="IPR043504">
    <property type="entry name" value="Peptidase_S1_PA_chymotrypsin"/>
</dbReference>
<dbReference type="EMBL" id="QRCM01000001">
    <property type="protein sequence ID" value="TXG90201.1"/>
    <property type="molecule type" value="Genomic_DNA"/>
</dbReference>
<feature type="region of interest" description="Disordered" evidence="4">
    <location>
        <begin position="447"/>
        <end position="470"/>
    </location>
</feature>
<dbReference type="Pfam" id="PF13365">
    <property type="entry name" value="Trypsin_2"/>
    <property type="match status" value="1"/>
</dbReference>
<dbReference type="Proteomes" id="UP000471120">
    <property type="component" value="Unassembled WGS sequence"/>
</dbReference>
<evidence type="ECO:0000256" key="2">
    <source>
        <dbReference type="ARBA" id="ARBA00022670"/>
    </source>
</evidence>
<protein>
    <submittedName>
        <fullName evidence="7">PDZ domain-containing protein</fullName>
    </submittedName>
</protein>
<name>A0A6P2CEQ3_9NOCA</name>
<evidence type="ECO:0000256" key="5">
    <source>
        <dbReference type="SAM" id="Phobius"/>
    </source>
</evidence>
<feature type="transmembrane region" description="Helical" evidence="5">
    <location>
        <begin position="107"/>
        <end position="131"/>
    </location>
</feature>
<keyword evidence="3" id="KW-0378">Hydrolase</keyword>